<protein>
    <submittedName>
        <fullName evidence="1 2">Uncharacterized protein</fullName>
    </submittedName>
</protein>
<dbReference type="GeneID" id="17296664"/>
<reference evidence="1 3" key="1">
    <citation type="journal article" date="2012" name="Nature">
        <title>Algal genomes reveal evolutionary mosaicism and the fate of nucleomorphs.</title>
        <authorList>
            <consortium name="DOE Joint Genome Institute"/>
            <person name="Curtis B.A."/>
            <person name="Tanifuji G."/>
            <person name="Burki F."/>
            <person name="Gruber A."/>
            <person name="Irimia M."/>
            <person name="Maruyama S."/>
            <person name="Arias M.C."/>
            <person name="Ball S.G."/>
            <person name="Gile G.H."/>
            <person name="Hirakawa Y."/>
            <person name="Hopkins J.F."/>
            <person name="Kuo A."/>
            <person name="Rensing S.A."/>
            <person name="Schmutz J."/>
            <person name="Symeonidi A."/>
            <person name="Elias M."/>
            <person name="Eveleigh R.J."/>
            <person name="Herman E.K."/>
            <person name="Klute M.J."/>
            <person name="Nakayama T."/>
            <person name="Obornik M."/>
            <person name="Reyes-Prieto A."/>
            <person name="Armbrust E.V."/>
            <person name="Aves S.J."/>
            <person name="Beiko R.G."/>
            <person name="Coutinho P."/>
            <person name="Dacks J.B."/>
            <person name="Durnford D.G."/>
            <person name="Fast N.M."/>
            <person name="Green B.R."/>
            <person name="Grisdale C.J."/>
            <person name="Hempel F."/>
            <person name="Henrissat B."/>
            <person name="Hoppner M.P."/>
            <person name="Ishida K."/>
            <person name="Kim E."/>
            <person name="Koreny L."/>
            <person name="Kroth P.G."/>
            <person name="Liu Y."/>
            <person name="Malik S.B."/>
            <person name="Maier U.G."/>
            <person name="McRose D."/>
            <person name="Mock T."/>
            <person name="Neilson J.A."/>
            <person name="Onodera N.T."/>
            <person name="Poole A.M."/>
            <person name="Pritham E.J."/>
            <person name="Richards T.A."/>
            <person name="Rocap G."/>
            <person name="Roy S.W."/>
            <person name="Sarai C."/>
            <person name="Schaack S."/>
            <person name="Shirato S."/>
            <person name="Slamovits C.H."/>
            <person name="Spencer D.F."/>
            <person name="Suzuki S."/>
            <person name="Worden A.Z."/>
            <person name="Zauner S."/>
            <person name="Barry K."/>
            <person name="Bell C."/>
            <person name="Bharti A.K."/>
            <person name="Crow J.A."/>
            <person name="Grimwood J."/>
            <person name="Kramer R."/>
            <person name="Lindquist E."/>
            <person name="Lucas S."/>
            <person name="Salamov A."/>
            <person name="McFadden G.I."/>
            <person name="Lane C.E."/>
            <person name="Keeling P.J."/>
            <person name="Gray M.W."/>
            <person name="Grigoriev I.V."/>
            <person name="Archibald J.M."/>
        </authorList>
    </citation>
    <scope>NUCLEOTIDE SEQUENCE</scope>
    <source>
        <strain evidence="1 3">CCMP2712</strain>
    </source>
</reference>
<name>L1IUN5_GUITC</name>
<sequence>MFADTRLMVALLSPTMQDTIGKLQDYVEETTPKPKPVFRPFEGYEPTFKLHYPKFYKSLTEGFKENEGYTYLPSDAPNFFKSLISHGAHSKTSTKSK</sequence>
<gene>
    <name evidence="1" type="ORF">GUITHDRAFT_113968</name>
</gene>
<dbReference type="EnsemblProtists" id="EKX39976">
    <property type="protein sequence ID" value="EKX39976"/>
    <property type="gene ID" value="GUITHDRAFT_113968"/>
</dbReference>
<keyword evidence="3" id="KW-1185">Reference proteome</keyword>
<dbReference type="HOGENOM" id="CLU_2445453_0_0_1"/>
<proteinExistence type="predicted"/>
<dbReference type="AlphaFoldDB" id="L1IUN5"/>
<dbReference type="PaxDb" id="55529-EKX39976"/>
<evidence type="ECO:0000313" key="3">
    <source>
        <dbReference type="Proteomes" id="UP000011087"/>
    </source>
</evidence>
<evidence type="ECO:0000313" key="2">
    <source>
        <dbReference type="EnsemblProtists" id="EKX39976"/>
    </source>
</evidence>
<dbReference type="EMBL" id="JH993035">
    <property type="protein sequence ID" value="EKX39976.1"/>
    <property type="molecule type" value="Genomic_DNA"/>
</dbReference>
<dbReference type="RefSeq" id="XP_005826956.1">
    <property type="nucleotide sequence ID" value="XM_005826899.1"/>
</dbReference>
<organism evidence="1">
    <name type="scientific">Guillardia theta (strain CCMP2712)</name>
    <name type="common">Cryptophyte</name>
    <dbReference type="NCBI Taxonomy" id="905079"/>
    <lineage>
        <taxon>Eukaryota</taxon>
        <taxon>Cryptophyceae</taxon>
        <taxon>Pyrenomonadales</taxon>
        <taxon>Geminigeraceae</taxon>
        <taxon>Guillardia</taxon>
    </lineage>
</organism>
<accession>L1IUN5</accession>
<dbReference type="Proteomes" id="UP000011087">
    <property type="component" value="Unassembled WGS sequence"/>
</dbReference>
<reference evidence="2" key="3">
    <citation type="submission" date="2015-06" db="UniProtKB">
        <authorList>
            <consortium name="EnsemblProtists"/>
        </authorList>
    </citation>
    <scope>IDENTIFICATION</scope>
</reference>
<dbReference type="KEGG" id="gtt:GUITHDRAFT_113968"/>
<reference evidence="3" key="2">
    <citation type="submission" date="2012-11" db="EMBL/GenBank/DDBJ databases">
        <authorList>
            <person name="Kuo A."/>
            <person name="Curtis B.A."/>
            <person name="Tanifuji G."/>
            <person name="Burki F."/>
            <person name="Gruber A."/>
            <person name="Irimia M."/>
            <person name="Maruyama S."/>
            <person name="Arias M.C."/>
            <person name="Ball S.G."/>
            <person name="Gile G.H."/>
            <person name="Hirakawa Y."/>
            <person name="Hopkins J.F."/>
            <person name="Rensing S.A."/>
            <person name="Schmutz J."/>
            <person name="Symeonidi A."/>
            <person name="Elias M."/>
            <person name="Eveleigh R.J."/>
            <person name="Herman E.K."/>
            <person name="Klute M.J."/>
            <person name="Nakayama T."/>
            <person name="Obornik M."/>
            <person name="Reyes-Prieto A."/>
            <person name="Armbrust E.V."/>
            <person name="Aves S.J."/>
            <person name="Beiko R.G."/>
            <person name="Coutinho P."/>
            <person name="Dacks J.B."/>
            <person name="Durnford D.G."/>
            <person name="Fast N.M."/>
            <person name="Green B.R."/>
            <person name="Grisdale C."/>
            <person name="Hempe F."/>
            <person name="Henrissat B."/>
            <person name="Hoppner M.P."/>
            <person name="Ishida K.-I."/>
            <person name="Kim E."/>
            <person name="Koreny L."/>
            <person name="Kroth P.G."/>
            <person name="Liu Y."/>
            <person name="Malik S.-B."/>
            <person name="Maier U.G."/>
            <person name="McRose D."/>
            <person name="Mock T."/>
            <person name="Neilson J.A."/>
            <person name="Onodera N.T."/>
            <person name="Poole A.M."/>
            <person name="Pritham E.J."/>
            <person name="Richards T.A."/>
            <person name="Rocap G."/>
            <person name="Roy S.W."/>
            <person name="Sarai C."/>
            <person name="Schaack S."/>
            <person name="Shirato S."/>
            <person name="Slamovits C.H."/>
            <person name="Spencer D.F."/>
            <person name="Suzuki S."/>
            <person name="Worden A.Z."/>
            <person name="Zauner S."/>
            <person name="Barry K."/>
            <person name="Bell C."/>
            <person name="Bharti A.K."/>
            <person name="Crow J.A."/>
            <person name="Grimwood J."/>
            <person name="Kramer R."/>
            <person name="Lindquist E."/>
            <person name="Lucas S."/>
            <person name="Salamov A."/>
            <person name="McFadden G.I."/>
            <person name="Lane C.E."/>
            <person name="Keeling P.J."/>
            <person name="Gray M.W."/>
            <person name="Grigoriev I.V."/>
            <person name="Archibald J.M."/>
        </authorList>
    </citation>
    <scope>NUCLEOTIDE SEQUENCE</scope>
    <source>
        <strain evidence="3">CCMP2712</strain>
    </source>
</reference>
<evidence type="ECO:0000313" key="1">
    <source>
        <dbReference type="EMBL" id="EKX39976.1"/>
    </source>
</evidence>